<sequence>MLQTFSFFNGFDPFDRDRSSDYLLQSSSIQGLFCFVNLTDLHLLSAVGIDWDDATVTDIARSWPHLERLELGSMYGTRSPRTTLRCLEAFAQYSPRLTRLALAFDATVIPTSSSQFSLDKLESLGVDASPISKARPVAELLAGIFPPQRCRHVGGCGGR</sequence>
<evidence type="ECO:0000313" key="1">
    <source>
        <dbReference type="EMBL" id="KAJ7612590.1"/>
    </source>
</evidence>
<reference evidence="1" key="1">
    <citation type="submission" date="2023-03" db="EMBL/GenBank/DDBJ databases">
        <title>Massive genome expansion in bonnet fungi (Mycena s.s.) driven by repeated elements and novel gene families across ecological guilds.</title>
        <authorList>
            <consortium name="Lawrence Berkeley National Laboratory"/>
            <person name="Harder C.B."/>
            <person name="Miyauchi S."/>
            <person name="Viragh M."/>
            <person name="Kuo A."/>
            <person name="Thoen E."/>
            <person name="Andreopoulos B."/>
            <person name="Lu D."/>
            <person name="Skrede I."/>
            <person name="Drula E."/>
            <person name="Henrissat B."/>
            <person name="Morin E."/>
            <person name="Kohler A."/>
            <person name="Barry K."/>
            <person name="LaButti K."/>
            <person name="Morin E."/>
            <person name="Salamov A."/>
            <person name="Lipzen A."/>
            <person name="Mereny Z."/>
            <person name="Hegedus B."/>
            <person name="Baldrian P."/>
            <person name="Stursova M."/>
            <person name="Weitz H."/>
            <person name="Taylor A."/>
            <person name="Grigoriev I.V."/>
            <person name="Nagy L.G."/>
            <person name="Martin F."/>
            <person name="Kauserud H."/>
        </authorList>
    </citation>
    <scope>NUCLEOTIDE SEQUENCE</scope>
    <source>
        <strain evidence="1">9284</strain>
    </source>
</reference>
<name>A0AAD7B7I3_9AGAR</name>
<dbReference type="EMBL" id="JARKIF010000030">
    <property type="protein sequence ID" value="KAJ7612590.1"/>
    <property type="molecule type" value="Genomic_DNA"/>
</dbReference>
<dbReference type="AlphaFoldDB" id="A0AAD7B7I3"/>
<proteinExistence type="predicted"/>
<protein>
    <submittedName>
        <fullName evidence="1">Uncharacterized protein</fullName>
    </submittedName>
</protein>
<dbReference type="Gene3D" id="3.80.10.10">
    <property type="entry name" value="Ribonuclease Inhibitor"/>
    <property type="match status" value="1"/>
</dbReference>
<dbReference type="InterPro" id="IPR032675">
    <property type="entry name" value="LRR_dom_sf"/>
</dbReference>
<dbReference type="Proteomes" id="UP001221142">
    <property type="component" value="Unassembled WGS sequence"/>
</dbReference>
<gene>
    <name evidence="1" type="ORF">FB45DRAFT_759771</name>
</gene>
<organism evidence="1 2">
    <name type="scientific">Roridomyces roridus</name>
    <dbReference type="NCBI Taxonomy" id="1738132"/>
    <lineage>
        <taxon>Eukaryota</taxon>
        <taxon>Fungi</taxon>
        <taxon>Dikarya</taxon>
        <taxon>Basidiomycota</taxon>
        <taxon>Agaricomycotina</taxon>
        <taxon>Agaricomycetes</taxon>
        <taxon>Agaricomycetidae</taxon>
        <taxon>Agaricales</taxon>
        <taxon>Marasmiineae</taxon>
        <taxon>Mycenaceae</taxon>
        <taxon>Roridomyces</taxon>
    </lineage>
</organism>
<accession>A0AAD7B7I3</accession>
<evidence type="ECO:0000313" key="2">
    <source>
        <dbReference type="Proteomes" id="UP001221142"/>
    </source>
</evidence>
<keyword evidence="2" id="KW-1185">Reference proteome</keyword>
<comment type="caution">
    <text evidence="1">The sequence shown here is derived from an EMBL/GenBank/DDBJ whole genome shotgun (WGS) entry which is preliminary data.</text>
</comment>